<dbReference type="Proteomes" id="UP001175227">
    <property type="component" value="Unassembled WGS sequence"/>
</dbReference>
<dbReference type="AlphaFoldDB" id="A0AA39PRF1"/>
<organism evidence="1 2">
    <name type="scientific">Armillaria novae-zelandiae</name>
    <dbReference type="NCBI Taxonomy" id="153914"/>
    <lineage>
        <taxon>Eukaryota</taxon>
        <taxon>Fungi</taxon>
        <taxon>Dikarya</taxon>
        <taxon>Basidiomycota</taxon>
        <taxon>Agaricomycotina</taxon>
        <taxon>Agaricomycetes</taxon>
        <taxon>Agaricomycetidae</taxon>
        <taxon>Agaricales</taxon>
        <taxon>Marasmiineae</taxon>
        <taxon>Physalacriaceae</taxon>
        <taxon>Armillaria</taxon>
    </lineage>
</organism>
<dbReference type="PANTHER" id="PTHR38797">
    <property type="entry name" value="NUCLEAR PORE COMPLEX PROTEIN NUP85-RELATED"/>
    <property type="match status" value="1"/>
</dbReference>
<dbReference type="EMBL" id="JAUEPR010000003">
    <property type="protein sequence ID" value="KAK0487868.1"/>
    <property type="molecule type" value="Genomic_DNA"/>
</dbReference>
<evidence type="ECO:0000313" key="2">
    <source>
        <dbReference type="Proteomes" id="UP001175227"/>
    </source>
</evidence>
<evidence type="ECO:0000313" key="1">
    <source>
        <dbReference type="EMBL" id="KAK0487868.1"/>
    </source>
</evidence>
<comment type="caution">
    <text evidence="1">The sequence shown here is derived from an EMBL/GenBank/DDBJ whole genome shotgun (WGS) entry which is preliminary data.</text>
</comment>
<gene>
    <name evidence="1" type="ORF">IW261DRAFT_651241</name>
</gene>
<dbReference type="InterPro" id="IPR022085">
    <property type="entry name" value="OpdG"/>
</dbReference>
<keyword evidence="2" id="KW-1185">Reference proteome</keyword>
<sequence>MKDYHKDLEATSFITELRSTGRSEDSGSYKKFQLAHNRVEGPLYIHACNDRDRFEKDVIHKIDGGDMAAWPLSRYHTCSNSCENDDIISFLHLIGLSCQCGYYQIAHVPAQVQCAQRQNLCKQSLSFLLTTLTLDLPYSTMTPTEESQQLVFIDALLAGRANLTVTAEQLTRWAYDPKNFGDDAEGELWDLWSTINYKAERTKTDDDIVHGKLVELVDAIKHLESPTNDAGEKSKCWEMTLWEHLPVFGANMRESWNFFDTEEDTERAPKRERWSNLNAFVARLTAARVYDFELYAIWQLRDALEEPIEDSSFDAKIPAAVQWILYCGELIYTSKREYEHGPRVGDPARGGELWKGDKRGFCEERWCFWKNRFAELQHCEKLLPETKEQASKAAQVMESIEQKLHA</sequence>
<accession>A0AA39PRF1</accession>
<dbReference type="InterPro" id="IPR053204">
    <property type="entry name" value="Oxopyrrolidines_Biosynth-assoc"/>
</dbReference>
<proteinExistence type="predicted"/>
<reference evidence="1" key="1">
    <citation type="submission" date="2023-06" db="EMBL/GenBank/DDBJ databases">
        <authorList>
            <consortium name="Lawrence Berkeley National Laboratory"/>
            <person name="Ahrendt S."/>
            <person name="Sahu N."/>
            <person name="Indic B."/>
            <person name="Wong-Bajracharya J."/>
            <person name="Merenyi Z."/>
            <person name="Ke H.-M."/>
            <person name="Monk M."/>
            <person name="Kocsube S."/>
            <person name="Drula E."/>
            <person name="Lipzen A."/>
            <person name="Balint B."/>
            <person name="Henrissat B."/>
            <person name="Andreopoulos B."/>
            <person name="Martin F.M."/>
            <person name="Harder C.B."/>
            <person name="Rigling D."/>
            <person name="Ford K.L."/>
            <person name="Foster G.D."/>
            <person name="Pangilinan J."/>
            <person name="Papanicolaou A."/>
            <person name="Barry K."/>
            <person name="LaButti K."/>
            <person name="Viragh M."/>
            <person name="Koriabine M."/>
            <person name="Yan M."/>
            <person name="Riley R."/>
            <person name="Champramary S."/>
            <person name="Plett K.L."/>
            <person name="Tsai I.J."/>
            <person name="Slot J."/>
            <person name="Sipos G."/>
            <person name="Plett J."/>
            <person name="Nagy L.G."/>
            <person name="Grigoriev I.V."/>
        </authorList>
    </citation>
    <scope>NUCLEOTIDE SEQUENCE</scope>
    <source>
        <strain evidence="1">ICMP 16352</strain>
    </source>
</reference>
<protein>
    <submittedName>
        <fullName evidence="1">Uncharacterized protein</fullName>
    </submittedName>
</protein>
<name>A0AA39PRF1_9AGAR</name>
<dbReference type="Pfam" id="PF12311">
    <property type="entry name" value="DUF3632"/>
    <property type="match status" value="1"/>
</dbReference>
<dbReference type="PANTHER" id="PTHR38797:SF4">
    <property type="entry name" value="NUCLEAR PORE COMPLEX PROTEIN NUP85"/>
    <property type="match status" value="1"/>
</dbReference>